<accession>A0A016QK73</accession>
<organism evidence="2 3">
    <name type="scientific">Deinococcus phoenicis</name>
    <dbReference type="NCBI Taxonomy" id="1476583"/>
    <lineage>
        <taxon>Bacteria</taxon>
        <taxon>Thermotogati</taxon>
        <taxon>Deinococcota</taxon>
        <taxon>Deinococci</taxon>
        <taxon>Deinococcales</taxon>
        <taxon>Deinococcaceae</taxon>
        <taxon>Deinococcus</taxon>
    </lineage>
</organism>
<dbReference type="InterPro" id="IPR019660">
    <property type="entry name" value="Put_sensory_transdc_reg_YbjN"/>
</dbReference>
<dbReference type="Pfam" id="PF10722">
    <property type="entry name" value="YbjN"/>
    <property type="match status" value="1"/>
</dbReference>
<keyword evidence="3" id="KW-1185">Reference proteome</keyword>
<dbReference type="EMBL" id="JHAC01000082">
    <property type="protein sequence ID" value="EYB66525.1"/>
    <property type="molecule type" value="Genomic_DNA"/>
</dbReference>
<dbReference type="RefSeq" id="WP_034360653.1">
    <property type="nucleotide sequence ID" value="NZ_JHAC01000082.1"/>
</dbReference>
<name>A0A016QK73_9DEIO</name>
<dbReference type="PATRIC" id="fig|1476583.3.peg.3473"/>
<feature type="signal peptide" evidence="1">
    <location>
        <begin position="1"/>
        <end position="20"/>
    </location>
</feature>
<keyword evidence="1" id="KW-0732">Signal</keyword>
<dbReference type="AlphaFoldDB" id="A0A016QK73"/>
<dbReference type="STRING" id="1476583.DEIPH_ctg103orf0055"/>
<evidence type="ECO:0000313" key="3">
    <source>
        <dbReference type="Proteomes" id="UP000020492"/>
    </source>
</evidence>
<evidence type="ECO:0008006" key="4">
    <source>
        <dbReference type="Google" id="ProtNLM"/>
    </source>
</evidence>
<dbReference type="OrthoDB" id="69924at2"/>
<comment type="caution">
    <text evidence="2">The sequence shown here is derived from an EMBL/GenBank/DDBJ whole genome shotgun (WGS) entry which is preliminary data.</text>
</comment>
<evidence type="ECO:0000313" key="2">
    <source>
        <dbReference type="EMBL" id="EYB66525.1"/>
    </source>
</evidence>
<evidence type="ECO:0000256" key="1">
    <source>
        <dbReference type="SAM" id="SignalP"/>
    </source>
</evidence>
<feature type="chain" id="PRO_5001488079" description="YbjN domain-containing protein" evidence="1">
    <location>
        <begin position="21"/>
        <end position="165"/>
    </location>
</feature>
<sequence length="165" mass="17253">MNKLLPFAATLLLSAGLSNAGAGGAAAPVTGGGQVQAATPAAVAAVLREAGYQVTANPANPDEAPSLTVKAGDYELDVWFSGCKAGSCDRVTASTSWDYSDDEENLDLDLVNEWNGDYFTQAYVYEGSYVLDSTFTLKGGYTRAALKAWMADYLSDAGEFEAALP</sequence>
<gene>
    <name evidence="2" type="ORF">DEIPH_ctg103orf0055</name>
</gene>
<protein>
    <recommendedName>
        <fullName evidence="4">YbjN domain-containing protein</fullName>
    </recommendedName>
</protein>
<proteinExistence type="predicted"/>
<reference evidence="2 3" key="1">
    <citation type="submission" date="2014-03" db="EMBL/GenBank/DDBJ databases">
        <title>Draft genome sequence of Deinococcus phoenicis 1P10ME.</title>
        <authorList>
            <person name="Stepanov V.G."/>
            <person name="Vaishampayan P."/>
            <person name="Venkateswaran K."/>
            <person name="Fox G.E."/>
        </authorList>
    </citation>
    <scope>NUCLEOTIDE SEQUENCE [LARGE SCALE GENOMIC DNA]</scope>
    <source>
        <strain evidence="2 3">1P10ME</strain>
    </source>
</reference>
<dbReference type="Proteomes" id="UP000020492">
    <property type="component" value="Unassembled WGS sequence"/>
</dbReference>